<dbReference type="EMBL" id="BMMV01000038">
    <property type="protein sequence ID" value="GGK29088.1"/>
    <property type="molecule type" value="Genomic_DNA"/>
</dbReference>
<evidence type="ECO:0000313" key="2">
    <source>
        <dbReference type="EMBL" id="GGK29088.1"/>
    </source>
</evidence>
<reference evidence="3" key="1">
    <citation type="journal article" date="2019" name="Int. J. Syst. Evol. Microbiol.">
        <title>The Global Catalogue of Microorganisms (GCM) 10K type strain sequencing project: providing services to taxonomists for standard genome sequencing and annotation.</title>
        <authorList>
            <consortium name="The Broad Institute Genomics Platform"/>
            <consortium name="The Broad Institute Genome Sequencing Center for Infectious Disease"/>
            <person name="Wu L."/>
            <person name="Ma J."/>
        </authorList>
    </citation>
    <scope>NUCLEOTIDE SEQUENCE [LARGE SCALE GENOMIC DNA]</scope>
    <source>
        <strain evidence="3">CGMCC 4.7275</strain>
    </source>
</reference>
<name>A0ABQ2EZ88_9ACTN</name>
<evidence type="ECO:0000313" key="3">
    <source>
        <dbReference type="Proteomes" id="UP000660265"/>
    </source>
</evidence>
<accession>A0ABQ2EZ88</accession>
<protein>
    <submittedName>
        <fullName evidence="2">Uncharacterized protein</fullName>
    </submittedName>
</protein>
<organism evidence="2 3">
    <name type="scientific">Streptomyces camponoticapitis</name>
    <dbReference type="NCBI Taxonomy" id="1616125"/>
    <lineage>
        <taxon>Bacteria</taxon>
        <taxon>Bacillati</taxon>
        <taxon>Actinomycetota</taxon>
        <taxon>Actinomycetes</taxon>
        <taxon>Kitasatosporales</taxon>
        <taxon>Streptomycetaceae</taxon>
        <taxon>Streptomyces</taxon>
    </lineage>
</organism>
<dbReference type="Proteomes" id="UP000660265">
    <property type="component" value="Unassembled WGS sequence"/>
</dbReference>
<evidence type="ECO:0000256" key="1">
    <source>
        <dbReference type="SAM" id="MobiDB-lite"/>
    </source>
</evidence>
<feature type="region of interest" description="Disordered" evidence="1">
    <location>
        <begin position="29"/>
        <end position="50"/>
    </location>
</feature>
<gene>
    <name evidence="2" type="ORF">GCM10011583_71250</name>
</gene>
<comment type="caution">
    <text evidence="2">The sequence shown here is derived from an EMBL/GenBank/DDBJ whole genome shotgun (WGS) entry which is preliminary data.</text>
</comment>
<proteinExistence type="predicted"/>
<keyword evidence="3" id="KW-1185">Reference proteome</keyword>
<sequence length="88" mass="9797">MHPDHRMVGKQEIRFEPPGQMAAVLDSQQGLPESGNPLERPEMIGRTGLDGDLVRSASQLVDRDQRMRFLVSVDTDNVQGNLRSPVES</sequence>